<evidence type="ECO:0000313" key="1">
    <source>
        <dbReference type="EMBL" id="MBD3918309.1"/>
    </source>
</evidence>
<gene>
    <name evidence="1" type="ORF">H8B09_06045</name>
</gene>
<dbReference type="EMBL" id="JACXZA010000001">
    <property type="protein sequence ID" value="MBD3918309.1"/>
    <property type="molecule type" value="Genomic_DNA"/>
</dbReference>
<dbReference type="Proteomes" id="UP000609346">
    <property type="component" value="Unassembled WGS sequence"/>
</dbReference>
<accession>A0ABR8MQN7</accession>
<comment type="caution">
    <text evidence="1">The sequence shown here is derived from an EMBL/GenBank/DDBJ whole genome shotgun (WGS) entry which is preliminary data.</text>
</comment>
<name>A0ABR8MQN7_9BACL</name>
<protein>
    <submittedName>
        <fullName evidence="1">Uncharacterized protein</fullName>
    </submittedName>
</protein>
<keyword evidence="2" id="KW-1185">Reference proteome</keyword>
<sequence length="46" mass="5068">MTERHFAMQWLSGASEQDSKPLTCRMTVDGSLDSMLVASCSGEEML</sequence>
<organism evidence="1 2">
    <name type="scientific">Paenibacillus terricola</name>
    <dbReference type="NCBI Taxonomy" id="2763503"/>
    <lineage>
        <taxon>Bacteria</taxon>
        <taxon>Bacillati</taxon>
        <taxon>Bacillota</taxon>
        <taxon>Bacilli</taxon>
        <taxon>Bacillales</taxon>
        <taxon>Paenibacillaceae</taxon>
        <taxon>Paenibacillus</taxon>
    </lineage>
</organism>
<reference evidence="1 2" key="1">
    <citation type="submission" date="2020-09" db="EMBL/GenBank/DDBJ databases">
        <title>Paenibacillus sp. strain PR3 16S rRNA gene Genome sequencing and assembly.</title>
        <authorList>
            <person name="Kim J."/>
        </authorList>
    </citation>
    <scope>NUCLEOTIDE SEQUENCE [LARGE SCALE GENOMIC DNA]</scope>
    <source>
        <strain evidence="1 2">PR3</strain>
    </source>
</reference>
<proteinExistence type="predicted"/>
<evidence type="ECO:0000313" key="2">
    <source>
        <dbReference type="Proteomes" id="UP000609346"/>
    </source>
</evidence>
<dbReference type="RefSeq" id="WP_191202513.1">
    <property type="nucleotide sequence ID" value="NZ_JACXZA010000001.1"/>
</dbReference>